<name>S5VZR8_9CAUD</name>
<sequence>MKIVQMPEDLNRRSEYFGLYRGELYSGDVAVSGNPVPKASRYYPSKSKQFDAIKMVSSGSGYPQGMFIDVPGSLMAVQGTANFVAVANPSQLRGAQNQPFESKLGATAGKTLFQHGHNIIVNQDYEQEFSISGTALNTANANSEGVSAFFTNGRIVGETNTHLFVHQFRFEDGGNDESAFYALHKVTGVLIRVLRGRFDLEYLGEDSNSNPLFWVNAQQLTDAPASFSFVGTGTGAGCAQYLMRGVPTPTGVGNFVQVYVERMGNGVASGASGRTNCVTLCSTDAPIVEYDGNGKVAAFTLLNTDDTRLTCGSSTFPGLRGGYYVNWCRYTLSAGVLTRQILQRIDITEYEGAVFNNQDPSYGKSSSLIQCVYFVEDNQLCAVFGNGGALTYLPSDNRFQAAILPTLLLRASVGEQNQLGELEWQRLDLAVTPNYVFNFGMLDKKAKKLWQVSSMSFRRDFLEVRCLSLSDVLCADYGYVSGKSFAMGAVDGRLLAAVQVEGNMVRKYQFVSEAVGANVTLAFNQAEYQVGDTATLTVNSDVELLVTVELDGGTFSDTTDSKEFQVFGELQLPVTVKAALSASVSNIRLPEEVPE</sequence>
<evidence type="ECO:0000313" key="1">
    <source>
        <dbReference type="EMBL" id="AGS82140.1"/>
    </source>
</evidence>
<organism evidence="1 2">
    <name type="scientific">Pseudomonas phage PaBG</name>
    <dbReference type="NCBI Taxonomy" id="1335230"/>
    <lineage>
        <taxon>Viruses</taxon>
        <taxon>Duplodnaviria</taxon>
        <taxon>Heunggongvirae</taxon>
        <taxon>Uroviricota</taxon>
        <taxon>Caudoviricetes</taxon>
        <taxon>Baikalvirus</taxon>
        <taxon>Baikalvirus PaBG</taxon>
    </lineage>
</organism>
<dbReference type="RefSeq" id="YP_008433587.1">
    <property type="nucleotide sequence ID" value="NC_022096.1"/>
</dbReference>
<dbReference type="EMBL" id="KF147891">
    <property type="protein sequence ID" value="AGS82140.1"/>
    <property type="molecule type" value="Genomic_DNA"/>
</dbReference>
<protein>
    <submittedName>
        <fullName evidence="1">Uncharacterized protein</fullName>
    </submittedName>
</protein>
<reference evidence="1 2" key="1">
    <citation type="journal article" date="2014" name="Genome Announc.">
        <title>Complete Genome Sequence of the Novel Giant Pseudomonas Phage PaBG.</title>
        <authorList>
            <person name="Sykilinda N.N."/>
            <person name="Bondar A.A."/>
            <person name="Gorshkova A.S."/>
            <person name="Kurochkina L.P."/>
            <person name="Kulikov E.E."/>
            <person name="Shneider M.M."/>
            <person name="Kadykov V.A."/>
            <person name="Solovjeva N.V."/>
            <person name="Kabilov M.R."/>
            <person name="Mesyanzhinov V.V."/>
            <person name="Vlassov V.V."/>
            <person name="Drukker V.V."/>
            <person name="Miroshnikov K.A."/>
        </authorList>
    </citation>
    <scope>NUCLEOTIDE SEQUENCE [LARGE SCALE GENOMIC DNA]</scope>
</reference>
<dbReference type="Proteomes" id="UP000015545">
    <property type="component" value="Segment"/>
</dbReference>
<proteinExistence type="predicted"/>
<gene>
    <name evidence="1" type="ORF">PaBG_00257</name>
</gene>
<dbReference type="KEGG" id="vg:16574942"/>
<evidence type="ECO:0000313" key="2">
    <source>
        <dbReference type="Proteomes" id="UP000015545"/>
    </source>
</evidence>
<keyword evidence="2" id="KW-1185">Reference proteome</keyword>
<accession>S5VZR8</accession>